<dbReference type="EMBL" id="VSZS01000065">
    <property type="protein sequence ID" value="TYR30900.1"/>
    <property type="molecule type" value="Genomic_DNA"/>
</dbReference>
<organism evidence="1 2">
    <name type="scientific">Neoaquamicrobium microcysteis</name>
    <dbReference type="NCBI Taxonomy" id="2682781"/>
    <lineage>
        <taxon>Bacteria</taxon>
        <taxon>Pseudomonadati</taxon>
        <taxon>Pseudomonadota</taxon>
        <taxon>Alphaproteobacteria</taxon>
        <taxon>Hyphomicrobiales</taxon>
        <taxon>Phyllobacteriaceae</taxon>
        <taxon>Neoaquamicrobium</taxon>
    </lineage>
</organism>
<evidence type="ECO:0000313" key="2">
    <source>
        <dbReference type="Proteomes" id="UP000323258"/>
    </source>
</evidence>
<protein>
    <submittedName>
        <fullName evidence="1">Uncharacterized protein</fullName>
    </submittedName>
</protein>
<sequence>MKPSFSAARYHLEEAHRLLPGDDELSVKSRQALEILIDAFLASEFSAGGSGNVIEFPQRKRSEAASA</sequence>
<dbReference type="AlphaFoldDB" id="A0A5D4GWI0"/>
<gene>
    <name evidence="1" type="ORF">FY036_15720</name>
</gene>
<name>A0A5D4GWI0_9HYPH</name>
<proteinExistence type="predicted"/>
<dbReference type="Proteomes" id="UP000323258">
    <property type="component" value="Unassembled WGS sequence"/>
</dbReference>
<keyword evidence="2" id="KW-1185">Reference proteome</keyword>
<dbReference type="RefSeq" id="WP_148915701.1">
    <property type="nucleotide sequence ID" value="NZ_VSZS01000065.1"/>
</dbReference>
<comment type="caution">
    <text evidence="1">The sequence shown here is derived from an EMBL/GenBank/DDBJ whole genome shotgun (WGS) entry which is preliminary data.</text>
</comment>
<accession>A0A5D4GWI0</accession>
<evidence type="ECO:0000313" key="1">
    <source>
        <dbReference type="EMBL" id="TYR30900.1"/>
    </source>
</evidence>
<reference evidence="1 2" key="1">
    <citation type="submission" date="2019-08" db="EMBL/GenBank/DDBJ databases">
        <authorList>
            <person name="Seo Y.L."/>
        </authorList>
    </citation>
    <scope>NUCLEOTIDE SEQUENCE [LARGE SCALE GENOMIC DNA]</scope>
    <source>
        <strain evidence="1 2">MaA-C15</strain>
    </source>
</reference>
<dbReference type="OrthoDB" id="8030915at2"/>
<reference evidence="1 2" key="2">
    <citation type="submission" date="2019-09" db="EMBL/GenBank/DDBJ databases">
        <title>Mesorhizobium sp. MaA-C15 isolated from Microcystis aeruginosa.</title>
        <authorList>
            <person name="Jeong S.E."/>
            <person name="Jin H.M."/>
            <person name="Jeon C.O."/>
        </authorList>
    </citation>
    <scope>NUCLEOTIDE SEQUENCE [LARGE SCALE GENOMIC DNA]</scope>
    <source>
        <strain evidence="1 2">MaA-C15</strain>
    </source>
</reference>